<feature type="region of interest" description="Disordered" evidence="1">
    <location>
        <begin position="283"/>
        <end position="306"/>
    </location>
</feature>
<dbReference type="CDD" id="cd17039">
    <property type="entry name" value="Ubl_ubiquitin_like"/>
    <property type="match status" value="1"/>
</dbReference>
<reference evidence="3" key="1">
    <citation type="journal article" date="2017" name="Nat. Microbiol.">
        <title>Global analysis of biosynthetic gene clusters reveals vast potential of secondary metabolite production in Penicillium species.</title>
        <authorList>
            <person name="Nielsen J.C."/>
            <person name="Grijseels S."/>
            <person name="Prigent S."/>
            <person name="Ji B."/>
            <person name="Dainat J."/>
            <person name="Nielsen K.F."/>
            <person name="Frisvad J.C."/>
            <person name="Workman M."/>
            <person name="Nielsen J."/>
        </authorList>
    </citation>
    <scope>NUCLEOTIDE SEQUENCE [LARGE SCALE GENOMIC DNA]</scope>
    <source>
        <strain evidence="3">IBT 29525</strain>
    </source>
</reference>
<organism evidence="2 3">
    <name type="scientific">Penicillium solitum</name>
    <dbReference type="NCBI Taxonomy" id="60172"/>
    <lineage>
        <taxon>Eukaryota</taxon>
        <taxon>Fungi</taxon>
        <taxon>Dikarya</taxon>
        <taxon>Ascomycota</taxon>
        <taxon>Pezizomycotina</taxon>
        <taxon>Eurotiomycetes</taxon>
        <taxon>Eurotiomycetidae</taxon>
        <taxon>Eurotiales</taxon>
        <taxon>Aspergillaceae</taxon>
        <taxon>Penicillium</taxon>
    </lineage>
</organism>
<sequence>MEVSAWSHNVLSKFDDILLLPALAEHEDDVPKQKWIDERGRIRIWATNTGAHHTGVLSLDYRLKDAPVIKSQTIKILQRLQQLFETFEEVLYEDGGETTEEDDDEEEALRVFQDQLDEDQNIAGLELNESEVSHIFKTVVETVTQLYQISMAISPLSDYDRLIETKDLDSVLREIYGGNGESILSQVSSTSTNENLGMEQILLRCRGTQYQFPVPKVSVMRGEVTVGTIRAMAAERFGVIDTSRIRLISRGNLLKDDNHVLEKTWFEQSREIKCMIPWEEAPSQSDGSGYDEHNNAAPGEPALSSSASLNETWNGITEYNAVGASIEAKKPLWEFFNQPFIAVLTGDPVCLAGTVGAMFVNNKYEPGLQKEEAAQCMTRSA</sequence>
<dbReference type="AlphaFoldDB" id="A0A1V6R9B4"/>
<accession>A0A1V6R9B4</accession>
<evidence type="ECO:0000313" key="3">
    <source>
        <dbReference type="Proteomes" id="UP000191612"/>
    </source>
</evidence>
<dbReference type="STRING" id="60172.A0A1V6R9B4"/>
<keyword evidence="3" id="KW-1185">Reference proteome</keyword>
<evidence type="ECO:0008006" key="4">
    <source>
        <dbReference type="Google" id="ProtNLM"/>
    </source>
</evidence>
<gene>
    <name evidence="2" type="ORF">PENSOL_c010G10123</name>
</gene>
<comment type="caution">
    <text evidence="2">The sequence shown here is derived from an EMBL/GenBank/DDBJ whole genome shotgun (WGS) entry which is preliminary data.</text>
</comment>
<protein>
    <recommendedName>
        <fullName evidence="4">Ubiquitin-like domain-containing protein</fullName>
    </recommendedName>
</protein>
<dbReference type="InterPro" id="IPR029071">
    <property type="entry name" value="Ubiquitin-like_domsf"/>
</dbReference>
<proteinExistence type="predicted"/>
<dbReference type="EMBL" id="MDYO01000010">
    <property type="protein sequence ID" value="OQD98140.1"/>
    <property type="molecule type" value="Genomic_DNA"/>
</dbReference>
<evidence type="ECO:0000313" key="2">
    <source>
        <dbReference type="EMBL" id="OQD98140.1"/>
    </source>
</evidence>
<dbReference type="Proteomes" id="UP000191612">
    <property type="component" value="Unassembled WGS sequence"/>
</dbReference>
<name>A0A1V6R9B4_9EURO</name>
<dbReference type="SUPFAM" id="SSF54236">
    <property type="entry name" value="Ubiquitin-like"/>
    <property type="match status" value="1"/>
</dbReference>
<evidence type="ECO:0000256" key="1">
    <source>
        <dbReference type="SAM" id="MobiDB-lite"/>
    </source>
</evidence>